<dbReference type="EMBL" id="KV019041">
    <property type="protein sequence ID" value="KZV16595.1"/>
    <property type="molecule type" value="Genomic_DNA"/>
</dbReference>
<gene>
    <name evidence="12" type="ORF">F511_30889</name>
</gene>
<dbReference type="SUPFAM" id="SSF103473">
    <property type="entry name" value="MFS general substrate transporter"/>
    <property type="match status" value="2"/>
</dbReference>
<dbReference type="PANTHER" id="PTHR33650">
    <property type="entry name" value="CHLOROPLAST ENVELOPE MEMBRANE PROTEIN-RELATED"/>
    <property type="match status" value="1"/>
</dbReference>
<feature type="transmembrane region" description="Helical" evidence="10">
    <location>
        <begin position="384"/>
        <end position="406"/>
    </location>
</feature>
<comment type="subcellular location">
    <subcellularLocation>
        <location evidence="1">Membrane</location>
        <topology evidence="1">Multi-pass membrane protein</topology>
    </subcellularLocation>
</comment>
<dbReference type="Pfam" id="PF00083">
    <property type="entry name" value="Sugar_tr"/>
    <property type="match status" value="1"/>
</dbReference>
<dbReference type="Proteomes" id="UP000250235">
    <property type="component" value="Unassembled WGS sequence"/>
</dbReference>
<evidence type="ECO:0000256" key="5">
    <source>
        <dbReference type="ARBA" id="ARBA00022989"/>
    </source>
</evidence>
<evidence type="ECO:0000256" key="7">
    <source>
        <dbReference type="ARBA" id="ARBA00023136"/>
    </source>
</evidence>
<feature type="transmembrane region" description="Helical" evidence="10">
    <location>
        <begin position="413"/>
        <end position="430"/>
    </location>
</feature>
<feature type="transmembrane region" description="Helical" evidence="10">
    <location>
        <begin position="917"/>
        <end position="948"/>
    </location>
</feature>
<evidence type="ECO:0000256" key="4">
    <source>
        <dbReference type="ARBA" id="ARBA00022781"/>
    </source>
</evidence>
<protein>
    <submittedName>
        <fullName evidence="12">Sugar transporter</fullName>
    </submittedName>
</protein>
<keyword evidence="12" id="KW-0762">Sugar transport</keyword>
<feature type="transmembrane region" description="Helical" evidence="10">
    <location>
        <begin position="234"/>
        <end position="255"/>
    </location>
</feature>
<sequence>MGDFDPEFTLDEALTTIGFGRYQYLLLAYGGSGWIAEAMEMMILSFIGSSVQSEWNLSPTEKSLISTVVFAGMLVGASFWGLVSDSFGRNNRAKIVLSIFMNGNFELLITRQVPRFAVRFHMCTAVETPCSRAIEISFHTVIVDSAKKGILGVTTITAVAGLLSAFSPNYISLIIVRCIAGIGLGGMHIFTSWFLEFVPTPNRGAWMILLSSFWTVGTIFEAALAWIVSPNLGWRWLVALSSVLAFTVLLFYGFVPESPRFLCMKGRIMEARGILENAALLNGKTLGTGMLISNQRHDHDTTSENMHLLSPKRDGTHDCDSSSSSLSVLFSLNLIRTNLLLWFLYFGNTFSYYGIILLTSELSSGESKCADITLHSAKDRNSSLYIDVFLTSLAELPGLVLSAFVVDKLGRKFSMVLMFVLGSILLLPLLSRQNEILTTTLLFGARTFISATFTVACIYAPEVYPTNIRSTGVGIATAIGRIGGMVCPLVAVGLVNGCHQAAAVILFVITILLSGLSVLLSPFETSDIFFMSNSILLSQTLAWCNNSYSSSSFSNHNSASAVDRLSSVRKKSRCLVASAKKKNSKRKKSWWQRFLFDEDGNWLGLKDEDTIDVLESENSSDDEVSDYEKFEAWKRRAEAIVELREAQEDVKNEESRRWEDWLVDGTSNDAGNGASWIQNSNDAVGKPGNDIVEGLTDIFSGKGLVKSMRDTILGREDDDILYEDRVFRYASINSAKFLAVLIIVPWAMDFLVHDYVLMPFLDRYVKTVPLAAEILDVRRSQKKEMIKALNLDKARYRLEVEIGKSPPLSDEELFLVIRQKAIALRDEWRLENRKAFANIWSDIVFGVSLFTLLYFFQNQVALLKFTGYKILNNISDTGKAFLIILITDIFLGYHSESGWQTLLEVIVEHYGLEVDQAAITIFICFVPVVIDACVKLWVCCLSLFYSFYLLLQINYFLFIKTNLALLEVTLVFIS</sequence>
<evidence type="ECO:0000259" key="11">
    <source>
        <dbReference type="PROSITE" id="PS50850"/>
    </source>
</evidence>
<feature type="transmembrane region" description="Helical" evidence="10">
    <location>
        <begin position="149"/>
        <end position="168"/>
    </location>
</feature>
<evidence type="ECO:0000256" key="3">
    <source>
        <dbReference type="ARBA" id="ARBA00022692"/>
    </source>
</evidence>
<feature type="domain" description="Major facilitator superfamily (MFS) profile" evidence="11">
    <location>
        <begin position="26"/>
        <end position="526"/>
    </location>
</feature>
<feature type="transmembrane region" description="Helical" evidence="10">
    <location>
        <begin position="877"/>
        <end position="895"/>
    </location>
</feature>
<feature type="transmembrane region" description="Helical" evidence="10">
    <location>
        <begin position="207"/>
        <end position="228"/>
    </location>
</feature>
<dbReference type="GO" id="GO:1902600">
    <property type="term" value="P:proton transmembrane transport"/>
    <property type="evidence" value="ECO:0007669"/>
    <property type="project" value="UniProtKB-KW"/>
</dbReference>
<evidence type="ECO:0000256" key="9">
    <source>
        <dbReference type="ARBA" id="ARBA00044504"/>
    </source>
</evidence>
<name>A0A2Z7ACD7_9LAMI</name>
<organism evidence="12 13">
    <name type="scientific">Dorcoceras hygrometricum</name>
    <dbReference type="NCBI Taxonomy" id="472368"/>
    <lineage>
        <taxon>Eukaryota</taxon>
        <taxon>Viridiplantae</taxon>
        <taxon>Streptophyta</taxon>
        <taxon>Embryophyta</taxon>
        <taxon>Tracheophyta</taxon>
        <taxon>Spermatophyta</taxon>
        <taxon>Magnoliopsida</taxon>
        <taxon>eudicotyledons</taxon>
        <taxon>Gunneridae</taxon>
        <taxon>Pentapetalae</taxon>
        <taxon>asterids</taxon>
        <taxon>lamiids</taxon>
        <taxon>Lamiales</taxon>
        <taxon>Gesneriaceae</taxon>
        <taxon>Didymocarpoideae</taxon>
        <taxon>Trichosporeae</taxon>
        <taxon>Loxocarpinae</taxon>
        <taxon>Dorcoceras</taxon>
    </lineage>
</organism>
<accession>A0A2Z7ACD7</accession>
<evidence type="ECO:0000313" key="12">
    <source>
        <dbReference type="EMBL" id="KZV16595.1"/>
    </source>
</evidence>
<dbReference type="PROSITE" id="PS50850">
    <property type="entry name" value="MFS"/>
    <property type="match status" value="1"/>
</dbReference>
<feature type="transmembrane region" description="Helical" evidence="10">
    <location>
        <begin position="24"/>
        <end position="44"/>
    </location>
</feature>
<dbReference type="Pfam" id="PF03040">
    <property type="entry name" value="CemA"/>
    <property type="match status" value="1"/>
</dbReference>
<feature type="transmembrane region" description="Helical" evidence="10">
    <location>
        <begin position="436"/>
        <end position="460"/>
    </location>
</feature>
<dbReference type="GO" id="GO:0016020">
    <property type="term" value="C:membrane"/>
    <property type="evidence" value="ECO:0007669"/>
    <property type="project" value="UniProtKB-SubCell"/>
</dbReference>
<comment type="similarity">
    <text evidence="9">Belongs to the major facilitator superfamily. Phosphate:H(+) symporter (TC 2.A.1.9) family.</text>
</comment>
<comment type="similarity">
    <text evidence="8">Belongs to the CemA family.</text>
</comment>
<dbReference type="AlphaFoldDB" id="A0A2Z7ACD7"/>
<dbReference type="PANTHER" id="PTHR33650:SF1">
    <property type="entry name" value="CHLOROPLAST ENVELOPE MEMBRANE PROTEIN"/>
    <property type="match status" value="1"/>
</dbReference>
<dbReference type="InterPro" id="IPR004282">
    <property type="entry name" value="CemA"/>
</dbReference>
<dbReference type="OrthoDB" id="1748043at2759"/>
<keyword evidence="2" id="KW-0813">Transport</keyword>
<feature type="transmembrane region" description="Helical" evidence="10">
    <location>
        <begin position="737"/>
        <end position="756"/>
    </location>
</feature>
<evidence type="ECO:0000256" key="2">
    <source>
        <dbReference type="ARBA" id="ARBA00022448"/>
    </source>
</evidence>
<feature type="transmembrane region" description="Helical" evidence="10">
    <location>
        <begin position="339"/>
        <end position="358"/>
    </location>
</feature>
<dbReference type="Gene3D" id="1.20.1250.20">
    <property type="entry name" value="MFS general substrate transporter like domains"/>
    <property type="match status" value="2"/>
</dbReference>
<keyword evidence="13" id="KW-1185">Reference proteome</keyword>
<evidence type="ECO:0000256" key="6">
    <source>
        <dbReference type="ARBA" id="ARBA00023065"/>
    </source>
</evidence>
<evidence type="ECO:0000256" key="10">
    <source>
        <dbReference type="SAM" id="Phobius"/>
    </source>
</evidence>
<evidence type="ECO:0000313" key="13">
    <source>
        <dbReference type="Proteomes" id="UP000250235"/>
    </source>
</evidence>
<dbReference type="InterPro" id="IPR005828">
    <property type="entry name" value="MFS_sugar_transport-like"/>
</dbReference>
<feature type="transmembrane region" description="Helical" evidence="10">
    <location>
        <begin position="472"/>
        <end position="495"/>
    </location>
</feature>
<dbReference type="InterPro" id="IPR020846">
    <property type="entry name" value="MFS_dom"/>
</dbReference>
<feature type="transmembrane region" description="Helical" evidence="10">
    <location>
        <begin position="501"/>
        <end position="523"/>
    </location>
</feature>
<evidence type="ECO:0000256" key="8">
    <source>
        <dbReference type="ARBA" id="ARBA00043980"/>
    </source>
</evidence>
<dbReference type="GO" id="GO:0022857">
    <property type="term" value="F:transmembrane transporter activity"/>
    <property type="evidence" value="ECO:0007669"/>
    <property type="project" value="InterPro"/>
</dbReference>
<keyword evidence="7 10" id="KW-0472">Membrane</keyword>
<keyword evidence="4" id="KW-0375">Hydrogen ion transport</keyword>
<keyword evidence="3 10" id="KW-0812">Transmembrane</keyword>
<keyword evidence="5 10" id="KW-1133">Transmembrane helix</keyword>
<dbReference type="InterPro" id="IPR036259">
    <property type="entry name" value="MFS_trans_sf"/>
</dbReference>
<proteinExistence type="inferred from homology"/>
<feature type="transmembrane region" description="Helical" evidence="10">
    <location>
        <begin position="64"/>
        <end position="83"/>
    </location>
</feature>
<feature type="transmembrane region" description="Helical" evidence="10">
    <location>
        <begin position="174"/>
        <end position="195"/>
    </location>
</feature>
<evidence type="ECO:0000256" key="1">
    <source>
        <dbReference type="ARBA" id="ARBA00004141"/>
    </source>
</evidence>
<keyword evidence="6" id="KW-0406">Ion transport</keyword>
<feature type="transmembrane region" description="Helical" evidence="10">
    <location>
        <begin position="835"/>
        <end position="856"/>
    </location>
</feature>
<reference evidence="12 13" key="1">
    <citation type="journal article" date="2015" name="Proc. Natl. Acad. Sci. U.S.A.">
        <title>The resurrection genome of Boea hygrometrica: A blueprint for survival of dehydration.</title>
        <authorList>
            <person name="Xiao L."/>
            <person name="Yang G."/>
            <person name="Zhang L."/>
            <person name="Yang X."/>
            <person name="Zhao S."/>
            <person name="Ji Z."/>
            <person name="Zhou Q."/>
            <person name="Hu M."/>
            <person name="Wang Y."/>
            <person name="Chen M."/>
            <person name="Xu Y."/>
            <person name="Jin H."/>
            <person name="Xiao X."/>
            <person name="Hu G."/>
            <person name="Bao F."/>
            <person name="Hu Y."/>
            <person name="Wan P."/>
            <person name="Li L."/>
            <person name="Deng X."/>
            <person name="Kuang T."/>
            <person name="Xiang C."/>
            <person name="Zhu J.K."/>
            <person name="Oliver M.J."/>
            <person name="He Y."/>
        </authorList>
    </citation>
    <scope>NUCLEOTIDE SEQUENCE [LARGE SCALE GENOMIC DNA]</scope>
    <source>
        <strain evidence="13">cv. XS01</strain>
    </source>
</reference>